<dbReference type="STRING" id="1123384.AJ81_07415"/>
<dbReference type="RefSeq" id="WP_031504276.1">
    <property type="nucleotide sequence ID" value="NC_022795.1"/>
</dbReference>
<dbReference type="InterPro" id="IPR058627">
    <property type="entry name" value="MdtA-like_C"/>
</dbReference>
<dbReference type="AlphaFoldDB" id="A0A0X1KUB6"/>
<evidence type="ECO:0000259" key="3">
    <source>
        <dbReference type="Pfam" id="PF25917"/>
    </source>
</evidence>
<dbReference type="Gene3D" id="2.40.30.170">
    <property type="match status" value="1"/>
</dbReference>
<feature type="domain" description="Multidrug resistance protein MdtA-like C-terminal permuted SH3" evidence="4">
    <location>
        <begin position="298"/>
        <end position="356"/>
    </location>
</feature>
<evidence type="ECO:0000313" key="6">
    <source>
        <dbReference type="Proteomes" id="UP000077469"/>
    </source>
</evidence>
<keyword evidence="2" id="KW-0732">Signal</keyword>
<feature type="chain" id="PRO_5006945819" evidence="2">
    <location>
        <begin position="26"/>
        <end position="378"/>
    </location>
</feature>
<organism evidence="5 6">
    <name type="scientific">Pseudothermotoga hypogea DSM 11164 = NBRC 106472</name>
    <dbReference type="NCBI Taxonomy" id="1123384"/>
    <lineage>
        <taxon>Bacteria</taxon>
        <taxon>Thermotogati</taxon>
        <taxon>Thermotogota</taxon>
        <taxon>Thermotogae</taxon>
        <taxon>Thermotogales</taxon>
        <taxon>Thermotogaceae</taxon>
        <taxon>Pseudothermotoga</taxon>
    </lineage>
</organism>
<dbReference type="SUPFAM" id="SSF111369">
    <property type="entry name" value="HlyD-like secretion proteins"/>
    <property type="match status" value="1"/>
</dbReference>
<gene>
    <name evidence="5" type="ORF">AJ81_07415</name>
</gene>
<accession>A0A0X1KUB6</accession>
<dbReference type="Gene3D" id="1.10.287.470">
    <property type="entry name" value="Helix hairpin bin"/>
    <property type="match status" value="1"/>
</dbReference>
<dbReference type="Pfam" id="PF25967">
    <property type="entry name" value="RND-MFP_C"/>
    <property type="match status" value="1"/>
</dbReference>
<keyword evidence="1" id="KW-0813">Transport</keyword>
<evidence type="ECO:0000313" key="5">
    <source>
        <dbReference type="EMBL" id="AJC74823.1"/>
    </source>
</evidence>
<dbReference type="PANTHER" id="PTHR30469">
    <property type="entry name" value="MULTIDRUG RESISTANCE PROTEIN MDTA"/>
    <property type="match status" value="1"/>
</dbReference>
<dbReference type="PATRIC" id="fig|1123384.7.peg.1487"/>
<dbReference type="KEGG" id="phy:AJ81_07415"/>
<sequence length="378" mass="41317">MRRTRWIVMTLFVILFFAACSRNTAQTSTVQVSEYVVSKTNLTDTITLSGTVQAREYADIKSLVSGIVKKVNVSKGDTVKAGDVIAELDDTEYRLAYIKALQNYETAKNSGSKLLIQQREIELELAKRDLENCKLLSPIDGVVISIDVKQGDLVSSGKTIARIVNLEKLYVSASVDEVDYSRIALGQVATVSFDAIEGLTVGARVTYISSEAQTSQGIVVVPIELDLLSVDVPQLRSTLSQAGIDPTQFQQRLQQLRTQGNLAQMPQRQLQSGSQNQSTRIIPGLSCEVNIVTMSKENVLAVPINAVKFSSGKAYVTVKKSDGSTEEREISVGVRTNNFYEVVSGLQEGEVVLVTGRTTTTNRTQQMPVPGANIMFRP</sequence>
<protein>
    <submittedName>
        <fullName evidence="5">Uncharacterized protein</fullName>
    </submittedName>
</protein>
<evidence type="ECO:0000259" key="4">
    <source>
        <dbReference type="Pfam" id="PF25967"/>
    </source>
</evidence>
<dbReference type="Gene3D" id="2.40.50.100">
    <property type="match status" value="2"/>
</dbReference>
<evidence type="ECO:0000256" key="1">
    <source>
        <dbReference type="ARBA" id="ARBA00022448"/>
    </source>
</evidence>
<dbReference type="Pfam" id="PF25917">
    <property type="entry name" value="BSH_RND"/>
    <property type="match status" value="1"/>
</dbReference>
<dbReference type="Proteomes" id="UP000077469">
    <property type="component" value="Chromosome"/>
</dbReference>
<dbReference type="GO" id="GO:1990281">
    <property type="term" value="C:efflux pump complex"/>
    <property type="evidence" value="ECO:0007669"/>
    <property type="project" value="TreeGrafter"/>
</dbReference>
<feature type="signal peptide" evidence="2">
    <location>
        <begin position="1"/>
        <end position="25"/>
    </location>
</feature>
<dbReference type="Gene3D" id="2.40.420.20">
    <property type="match status" value="1"/>
</dbReference>
<name>A0A0X1KUB6_9THEM</name>
<dbReference type="EMBL" id="CP007141">
    <property type="protein sequence ID" value="AJC74823.1"/>
    <property type="molecule type" value="Genomic_DNA"/>
</dbReference>
<proteinExistence type="predicted"/>
<dbReference type="PaxDb" id="1123384-AJ81_07415"/>
<evidence type="ECO:0000256" key="2">
    <source>
        <dbReference type="SAM" id="SignalP"/>
    </source>
</evidence>
<feature type="domain" description="Multidrug resistance protein MdtA-like barrel-sandwich hybrid" evidence="3">
    <location>
        <begin position="57"/>
        <end position="164"/>
    </location>
</feature>
<dbReference type="InterPro" id="IPR058625">
    <property type="entry name" value="MdtA-like_BSH"/>
</dbReference>
<keyword evidence="6" id="KW-1185">Reference proteome</keyword>
<reference evidence="5 6" key="1">
    <citation type="submission" date="2014-01" db="EMBL/GenBank/DDBJ databases">
        <title>Genome sequencing of Thermotog hypogea.</title>
        <authorList>
            <person name="Zhang X."/>
            <person name="Alvare G."/>
            <person name="Fristensky B."/>
            <person name="Chen L."/>
            <person name="Suen T."/>
            <person name="Chen Q."/>
            <person name="Ma K."/>
        </authorList>
    </citation>
    <scope>NUCLEOTIDE SEQUENCE [LARGE SCALE GENOMIC DNA]</scope>
    <source>
        <strain evidence="5 6">DSM 11164</strain>
    </source>
</reference>
<dbReference type="PANTHER" id="PTHR30469:SF33">
    <property type="entry name" value="SLR1207 PROTEIN"/>
    <property type="match status" value="1"/>
</dbReference>
<dbReference type="OrthoDB" id="37703at2"/>
<dbReference type="PROSITE" id="PS51257">
    <property type="entry name" value="PROKAR_LIPOPROTEIN"/>
    <property type="match status" value="1"/>
</dbReference>
<dbReference type="GO" id="GO:0015562">
    <property type="term" value="F:efflux transmembrane transporter activity"/>
    <property type="evidence" value="ECO:0007669"/>
    <property type="project" value="TreeGrafter"/>
</dbReference>